<sequence length="465" mass="50902">MQRLDINDAVAACRQTESLGSAECVTEFLQATASISGKIAAQLCHGARNLEPAHCFKASPLFYDDELKISLCKQAESTAPASCVESVISRIANQPSAKVALCRGATTSAPAACAIEAPFGMDETNLIVLCRSAASIAPASVVYVNAVFIGSHAQQQDYIHRQQPAMQGPSFSGFVPPSSVLLALPRPLYDLFTSNMDIPRADMSAWALLGLNEGEKSRAAIRRAYHRRSLEWHPDKWHALVAALPAQEGSMQDAVLAILRGVRNGSFYGTKVRAPHAMVMIFLFQKGSIRQKLRGVVRLTFEHSKNLALFVGVYKAVLAVLRVHKQHALGQHVASGVGKPGAHWHAAVAGGIGGYLVWGRYSSVNFQIVMYLMSRALISVVRVLAAKGYRPFAQHRFKHVYPLVATVVWAGVMWLYENEPNTLHPSLLKSMQFLYDESCRWKDGLVEFLPSPATTAVVLLTWLRI</sequence>
<reference evidence="2" key="1">
    <citation type="journal article" date="2006" name="Science">
        <title>Phytophthora genome sequences uncover evolutionary origins and mechanisms of pathogenesis.</title>
        <authorList>
            <person name="Tyler B.M."/>
            <person name="Tripathy S."/>
            <person name="Zhang X."/>
            <person name="Dehal P."/>
            <person name="Jiang R.H."/>
            <person name="Aerts A."/>
            <person name="Arredondo F.D."/>
            <person name="Baxter L."/>
            <person name="Bensasson D."/>
            <person name="Beynon J.L."/>
            <person name="Chapman J."/>
            <person name="Damasceno C.M."/>
            <person name="Dorrance A.E."/>
            <person name="Dou D."/>
            <person name="Dickerman A.W."/>
            <person name="Dubchak I.L."/>
            <person name="Garbelotto M."/>
            <person name="Gijzen M."/>
            <person name="Gordon S.G."/>
            <person name="Govers F."/>
            <person name="Grunwald N.J."/>
            <person name="Huang W."/>
            <person name="Ivors K.L."/>
            <person name="Jones R.W."/>
            <person name="Kamoun S."/>
            <person name="Krampis K."/>
            <person name="Lamour K.H."/>
            <person name="Lee M.K."/>
            <person name="McDonald W.H."/>
            <person name="Medina M."/>
            <person name="Meijer H.J."/>
            <person name="Nordberg E.K."/>
            <person name="Maclean D.J."/>
            <person name="Ospina-Giraldo M.D."/>
            <person name="Morris P.F."/>
            <person name="Phuntumart V."/>
            <person name="Putnam N.H."/>
            <person name="Rash S."/>
            <person name="Rose J.K."/>
            <person name="Sakihama Y."/>
            <person name="Salamov A.A."/>
            <person name="Savidor A."/>
            <person name="Scheuring C.F."/>
            <person name="Smith B.M."/>
            <person name="Sobral B.W."/>
            <person name="Terry A."/>
            <person name="Torto-Alalibo T.A."/>
            <person name="Win J."/>
            <person name="Xu Z."/>
            <person name="Zhang H."/>
            <person name="Grigoriev I.V."/>
            <person name="Rokhsar D.S."/>
            <person name="Boore J.L."/>
        </authorList>
    </citation>
    <scope>NUCLEOTIDE SEQUENCE [LARGE SCALE GENOMIC DNA]</scope>
    <source>
        <strain evidence="2">Pr102</strain>
    </source>
</reference>
<evidence type="ECO:0000313" key="2">
    <source>
        <dbReference type="Proteomes" id="UP000005238"/>
    </source>
</evidence>
<dbReference type="HOGENOM" id="CLU_588617_0_0_1"/>
<evidence type="ECO:0000313" key="1">
    <source>
        <dbReference type="EnsemblProtists" id="Phyra94131"/>
    </source>
</evidence>
<dbReference type="GO" id="GO:0005778">
    <property type="term" value="C:peroxisomal membrane"/>
    <property type="evidence" value="ECO:0000318"/>
    <property type="project" value="GO_Central"/>
</dbReference>
<dbReference type="InterPro" id="IPR001623">
    <property type="entry name" value="DnaJ_domain"/>
</dbReference>
<dbReference type="AlphaFoldDB" id="H3HBG7"/>
<dbReference type="VEuPathDB" id="FungiDB:KRP22_5711"/>
<dbReference type="SUPFAM" id="SSF46565">
    <property type="entry name" value="Chaperone J-domain"/>
    <property type="match status" value="1"/>
</dbReference>
<dbReference type="Gene3D" id="1.10.287.110">
    <property type="entry name" value="DnaJ domain"/>
    <property type="match status" value="1"/>
</dbReference>
<dbReference type="CDD" id="cd06257">
    <property type="entry name" value="DnaJ"/>
    <property type="match status" value="1"/>
</dbReference>
<dbReference type="VEuPathDB" id="FungiDB:KRP23_6335"/>
<dbReference type="eggNOG" id="ENOG502RXMH">
    <property type="taxonomic scope" value="Eukaryota"/>
</dbReference>
<dbReference type="InterPro" id="IPR036869">
    <property type="entry name" value="J_dom_sf"/>
</dbReference>
<dbReference type="PANTHER" id="PTHR15460:SF3">
    <property type="entry name" value="PEROXISOMAL MEMBRANE PROTEIN 4"/>
    <property type="match status" value="1"/>
</dbReference>
<dbReference type="EMBL" id="DS566009">
    <property type="status" value="NOT_ANNOTATED_CDS"/>
    <property type="molecule type" value="Genomic_DNA"/>
</dbReference>
<dbReference type="PANTHER" id="PTHR15460">
    <property type="entry name" value="PEROXISOMAL MEMBRANE PROTEIN 4"/>
    <property type="match status" value="1"/>
</dbReference>
<organism evidence="1 2">
    <name type="scientific">Phytophthora ramorum</name>
    <name type="common">Sudden oak death agent</name>
    <dbReference type="NCBI Taxonomy" id="164328"/>
    <lineage>
        <taxon>Eukaryota</taxon>
        <taxon>Sar</taxon>
        <taxon>Stramenopiles</taxon>
        <taxon>Oomycota</taxon>
        <taxon>Peronosporomycetes</taxon>
        <taxon>Peronosporales</taxon>
        <taxon>Peronosporaceae</taxon>
        <taxon>Phytophthora</taxon>
    </lineage>
</organism>
<name>H3HBG7_PHYRM</name>
<accession>H3HBG7</accession>
<protein>
    <recommendedName>
        <fullName evidence="3">J domain-containing protein</fullName>
    </recommendedName>
</protein>
<dbReference type="STRING" id="164328.H3HBG7"/>
<dbReference type="InterPro" id="IPR019531">
    <property type="entry name" value="Pmp4"/>
</dbReference>
<dbReference type="Proteomes" id="UP000005238">
    <property type="component" value="Unassembled WGS sequence"/>
</dbReference>
<reference evidence="1" key="2">
    <citation type="submission" date="2015-06" db="UniProtKB">
        <authorList>
            <consortium name="EnsemblProtists"/>
        </authorList>
    </citation>
    <scope>IDENTIFICATION</scope>
    <source>
        <strain evidence="1">Pr102</strain>
    </source>
</reference>
<dbReference type="VEuPathDB" id="FungiDB:KRP23_6336"/>
<dbReference type="VEuPathDB" id="FungiDB:KRP22_5712"/>
<dbReference type="InParanoid" id="H3HBG7"/>
<keyword evidence="2" id="KW-1185">Reference proteome</keyword>
<evidence type="ECO:0008006" key="3">
    <source>
        <dbReference type="Google" id="ProtNLM"/>
    </source>
</evidence>
<dbReference type="EnsemblProtists" id="Phyra94131">
    <property type="protein sequence ID" value="Phyra94131"/>
    <property type="gene ID" value="Phyra94131"/>
</dbReference>
<proteinExistence type="predicted"/>